<feature type="region of interest" description="Disordered" evidence="1">
    <location>
        <begin position="285"/>
        <end position="305"/>
    </location>
</feature>
<dbReference type="EMBL" id="JADGIZ020000008">
    <property type="protein sequence ID" value="KAL2918068.1"/>
    <property type="molecule type" value="Genomic_DNA"/>
</dbReference>
<feature type="transmembrane region" description="Helical" evidence="2">
    <location>
        <begin position="49"/>
        <end position="72"/>
    </location>
</feature>
<feature type="transmembrane region" description="Helical" evidence="2">
    <location>
        <begin position="87"/>
        <end position="113"/>
    </location>
</feature>
<sequence>MGLLPPVLLSQPLNIACFGASSATAATNLFVAGLIASQLLRGRNAAWRIFAFLAILNIVSVVAQVLVAYRIYFELGTSPLSFALRNAFIGFLFLGFSFVQLEFRFVFGVLFASRPEDVWTPSAKTRARIAVAIAHFTLAWGQYVPQSVFLMANTTSAYLITSALLRTSKRISPDDTTQVRHRLIWFLCFSIAVESAGIAAYICESVLGANPRPEWANLVQMLFQISVASLGCEAVFQSLSLMIMTDLVAGKVAPISAKANLLKHISNAVKKRSVLQQAEDSELARPSSVTKCPDKATPSATMAGHSPTLVAQMDDQLARLPPVPRAGAHHAMLQLCSQ</sequence>
<dbReference type="Proteomes" id="UP001527925">
    <property type="component" value="Unassembled WGS sequence"/>
</dbReference>
<evidence type="ECO:0000313" key="4">
    <source>
        <dbReference type="Proteomes" id="UP001527925"/>
    </source>
</evidence>
<gene>
    <name evidence="3" type="ORF">HK105_202482</name>
</gene>
<protein>
    <submittedName>
        <fullName evidence="3">Uncharacterized protein</fullName>
    </submittedName>
</protein>
<accession>A0ABR4NEX9</accession>
<reference evidence="3 4" key="1">
    <citation type="submission" date="2023-09" db="EMBL/GenBank/DDBJ databases">
        <title>Pangenome analysis of Batrachochytrium dendrobatidis and related Chytrids.</title>
        <authorList>
            <person name="Yacoub M.N."/>
            <person name="Stajich J.E."/>
            <person name="James T.Y."/>
        </authorList>
    </citation>
    <scope>NUCLEOTIDE SEQUENCE [LARGE SCALE GENOMIC DNA]</scope>
    <source>
        <strain evidence="3 4">JEL0888</strain>
    </source>
</reference>
<name>A0ABR4NEX9_9FUNG</name>
<feature type="transmembrane region" description="Helical" evidence="2">
    <location>
        <begin position="12"/>
        <end position="37"/>
    </location>
</feature>
<comment type="caution">
    <text evidence="3">The sequence shown here is derived from an EMBL/GenBank/DDBJ whole genome shotgun (WGS) entry which is preliminary data.</text>
</comment>
<organism evidence="3 4">
    <name type="scientific">Polyrhizophydium stewartii</name>
    <dbReference type="NCBI Taxonomy" id="2732419"/>
    <lineage>
        <taxon>Eukaryota</taxon>
        <taxon>Fungi</taxon>
        <taxon>Fungi incertae sedis</taxon>
        <taxon>Chytridiomycota</taxon>
        <taxon>Chytridiomycota incertae sedis</taxon>
        <taxon>Chytridiomycetes</taxon>
        <taxon>Rhizophydiales</taxon>
        <taxon>Rhizophydiales incertae sedis</taxon>
        <taxon>Polyrhizophydium</taxon>
    </lineage>
</organism>
<evidence type="ECO:0000256" key="2">
    <source>
        <dbReference type="SAM" id="Phobius"/>
    </source>
</evidence>
<evidence type="ECO:0000313" key="3">
    <source>
        <dbReference type="EMBL" id="KAL2918068.1"/>
    </source>
</evidence>
<keyword evidence="2" id="KW-1133">Transmembrane helix</keyword>
<keyword evidence="2" id="KW-0472">Membrane</keyword>
<keyword evidence="2" id="KW-0812">Transmembrane</keyword>
<keyword evidence="4" id="KW-1185">Reference proteome</keyword>
<proteinExistence type="predicted"/>
<evidence type="ECO:0000256" key="1">
    <source>
        <dbReference type="SAM" id="MobiDB-lite"/>
    </source>
</evidence>
<feature type="transmembrane region" description="Helical" evidence="2">
    <location>
        <begin position="183"/>
        <end position="202"/>
    </location>
</feature>